<keyword evidence="3" id="KW-1185">Reference proteome</keyword>
<evidence type="ECO:0000259" key="1">
    <source>
        <dbReference type="PROSITE" id="PS50234"/>
    </source>
</evidence>
<dbReference type="CDD" id="cd00198">
    <property type="entry name" value="vWFA"/>
    <property type="match status" value="1"/>
</dbReference>
<dbReference type="Proteomes" id="UP000507470">
    <property type="component" value="Unassembled WGS sequence"/>
</dbReference>
<dbReference type="PANTHER" id="PTHR10579:SF177">
    <property type="entry name" value="CALCIUM-ACTIVATED CHLORIDE CHANNEL REGULATOR 4-LIKE PROTEIN"/>
    <property type="match status" value="1"/>
</dbReference>
<dbReference type="InterPro" id="IPR051266">
    <property type="entry name" value="CLCR"/>
</dbReference>
<dbReference type="InterPro" id="IPR002035">
    <property type="entry name" value="VWF_A"/>
</dbReference>
<dbReference type="InterPro" id="IPR036465">
    <property type="entry name" value="vWFA_dom_sf"/>
</dbReference>
<dbReference type="AlphaFoldDB" id="A0A6J8EC91"/>
<gene>
    <name evidence="2" type="ORF">MCOR_50067</name>
</gene>
<dbReference type="EMBL" id="CACVKT020008764">
    <property type="protein sequence ID" value="CAC5417573.1"/>
    <property type="molecule type" value="Genomic_DNA"/>
</dbReference>
<organism evidence="2 3">
    <name type="scientific">Mytilus coruscus</name>
    <name type="common">Sea mussel</name>
    <dbReference type="NCBI Taxonomy" id="42192"/>
    <lineage>
        <taxon>Eukaryota</taxon>
        <taxon>Metazoa</taxon>
        <taxon>Spiralia</taxon>
        <taxon>Lophotrochozoa</taxon>
        <taxon>Mollusca</taxon>
        <taxon>Bivalvia</taxon>
        <taxon>Autobranchia</taxon>
        <taxon>Pteriomorphia</taxon>
        <taxon>Mytilida</taxon>
        <taxon>Mytiloidea</taxon>
        <taxon>Mytilidae</taxon>
        <taxon>Mytilinae</taxon>
        <taxon>Mytilus</taxon>
    </lineage>
</organism>
<dbReference type="Gene3D" id="3.40.50.410">
    <property type="entry name" value="von Willebrand factor, type A domain"/>
    <property type="match status" value="1"/>
</dbReference>
<evidence type="ECO:0000313" key="3">
    <source>
        <dbReference type="Proteomes" id="UP000507470"/>
    </source>
</evidence>
<dbReference type="OrthoDB" id="10021899at2759"/>
<dbReference type="SMART" id="SM00327">
    <property type="entry name" value="VWA"/>
    <property type="match status" value="1"/>
</dbReference>
<accession>A0A6J8EC91</accession>
<name>A0A6J8EC91_MYTCO</name>
<proteinExistence type="predicted"/>
<protein>
    <submittedName>
        <fullName evidence="2">CLCA3_4</fullName>
    </submittedName>
</protein>
<sequence>MDLKNAEMQDCHFIKTLKDEIQKLKITHFCDADSSDPTTYHNIFPQNDQNIICKRQSAWEVMRKHSDFKNTVPGSAAANTVPTFRILQAKQQHNICLVIDVSGSMEDQLEESKLLIDSRYAEVNTLRYDPNHPGGADCVKDAILQTRDSMASLIKYGLPNNSYVGIVKFSGTASLVKGLTLISNHGDRSTLVSYLPTTTGGATSIGAGLQRAYQALSNSGNVNGSIIYLATDGEENASPLIADVQPTLLSNGITIHSLAISNAADSKIHGLAQATGGKSYFYSTSTPNSTALLDALTEPFKDLSNDAFIRIKSVHVDTENQNDVFEVMFYIDGTVGRETVVQLTAENLRNVNLTVSNEKEVYTVLGTSSDIGVIAVKIPGIAETGEYMVWIKSSFNRVVGTLSMQSRARNINADVLQTDAMAEKSNFNFTSNIQFPLYVSVLRGADPIVRASVEAYIENQNGHTSSLLLKDNAIGADVKARDGIYSGYLLPSLITANGRHSIKVIIEGYGAAVVISTPLSTPISEVYEEVELEEELIGPFMRVTLANEIVVSNYVQSDSDVDVIPPSPILTLHLSKVDTDNNMFTLGWTAVGDDFDTGTAIAYDLRISEDFTKLQPFQINK</sequence>
<dbReference type="SUPFAM" id="SSF53300">
    <property type="entry name" value="vWA-like"/>
    <property type="match status" value="1"/>
</dbReference>
<feature type="domain" description="VWFA" evidence="1">
    <location>
        <begin position="94"/>
        <end position="300"/>
    </location>
</feature>
<dbReference type="PANTHER" id="PTHR10579">
    <property type="entry name" value="CALCIUM-ACTIVATED CHLORIDE CHANNEL REGULATOR"/>
    <property type="match status" value="1"/>
</dbReference>
<dbReference type="PROSITE" id="PS50234">
    <property type="entry name" value="VWFA"/>
    <property type="match status" value="1"/>
</dbReference>
<reference evidence="2 3" key="1">
    <citation type="submission" date="2020-06" db="EMBL/GenBank/DDBJ databases">
        <authorList>
            <person name="Li R."/>
            <person name="Bekaert M."/>
        </authorList>
    </citation>
    <scope>NUCLEOTIDE SEQUENCE [LARGE SCALE GENOMIC DNA]</scope>
    <source>
        <strain evidence="3">wild</strain>
    </source>
</reference>
<evidence type="ECO:0000313" key="2">
    <source>
        <dbReference type="EMBL" id="CAC5417573.1"/>
    </source>
</evidence>
<dbReference type="Pfam" id="PF00092">
    <property type="entry name" value="VWA"/>
    <property type="match status" value="1"/>
</dbReference>